<reference evidence="39 40" key="1">
    <citation type="journal article" date="2015" name="Arch. Virol.">
        <title>Molecular epidemiology of porcine reproductive and respiratory syndrome viruses isolated from 1991 to 2013 in Taiwan.</title>
        <authorList>
            <person name="Huang Y.-L."/>
            <person name="Deng M.-C."/>
            <person name="Chang C.-Y."/>
            <person name="Huang T.-S."/>
            <person name="Tsai H.-J."/>
            <person name="Chang C."/>
            <person name="Wang F.-I."/>
        </authorList>
    </citation>
    <scope>NUCLEOTIDE SEQUENCE [LARGE SCALE GENOMIC DNA]</scope>
    <source>
        <strain evidence="39">CH</strain>
    </source>
</reference>
<dbReference type="PROSITE" id="PS51493">
    <property type="entry name" value="AV_NSP4_PRO"/>
    <property type="match status" value="1"/>
</dbReference>
<evidence type="ECO:0000259" key="38">
    <source>
        <dbReference type="PROSITE" id="PS51540"/>
    </source>
</evidence>
<keyword evidence="6" id="KW-1048">Host nucleus</keyword>
<dbReference type="Gene3D" id="2.40.10.10">
    <property type="entry name" value="Trypsin-like serine proteases"/>
    <property type="match status" value="2"/>
</dbReference>
<dbReference type="PROSITE" id="PS51540">
    <property type="entry name" value="AV_PCP_BETA"/>
    <property type="match status" value="1"/>
</dbReference>
<dbReference type="GO" id="GO:0044165">
    <property type="term" value="C:host cell endoplasmic reticulum"/>
    <property type="evidence" value="ECO:0007669"/>
    <property type="project" value="UniProtKB-SubCell"/>
</dbReference>
<dbReference type="InterPro" id="IPR032785">
    <property type="entry name" value="Pdase_C33_assoc"/>
</dbReference>
<keyword evidence="12" id="KW-0540">Nuclease</keyword>
<name>A0A0K0VJU5_PRRSV</name>
<keyword evidence="13" id="KW-0479">Metal-binding</keyword>
<dbReference type="InterPro" id="IPR008760">
    <property type="entry name" value="EAV_peptidase_S32"/>
</dbReference>
<dbReference type="Pfam" id="PF14756">
    <property type="entry name" value="Pdase_C33_assoc"/>
    <property type="match status" value="1"/>
</dbReference>
<dbReference type="GO" id="GO:0006508">
    <property type="term" value="P:proteolysis"/>
    <property type="evidence" value="ECO:0007669"/>
    <property type="project" value="UniProtKB-KW"/>
</dbReference>
<feature type="region of interest" description="Disordered" evidence="33">
    <location>
        <begin position="1091"/>
        <end position="1129"/>
    </location>
</feature>
<feature type="transmembrane region" description="Helical" evidence="34">
    <location>
        <begin position="1651"/>
        <end position="1678"/>
    </location>
</feature>
<comment type="catalytic activity">
    <reaction evidence="1">
        <text>Thiol-dependent hydrolysis of ester, thioester, amide, peptide and isopeptide bonds formed by the C-terminal Gly of ubiquitin (a 76-residue protein attached to proteins as an intracellular targeting signal).</text>
        <dbReference type="EC" id="3.4.19.12"/>
    </reaction>
</comment>
<keyword evidence="16" id="KW-0255">Endonuclease</keyword>
<keyword evidence="14" id="KW-0547">Nucleotide-binding</keyword>
<dbReference type="InterPro" id="IPR031932">
    <property type="entry name" value="Arteri_nsp7a"/>
</dbReference>
<dbReference type="InterPro" id="IPR054104">
    <property type="entry name" value="Nsp1alpha_Znf"/>
</dbReference>
<evidence type="ECO:0000256" key="12">
    <source>
        <dbReference type="ARBA" id="ARBA00022722"/>
    </source>
</evidence>
<feature type="transmembrane region" description="Helical" evidence="34">
    <location>
        <begin position="2024"/>
        <end position="2047"/>
    </location>
</feature>
<feature type="domain" description="Peptidase C33" evidence="36">
    <location>
        <begin position="428"/>
        <end position="535"/>
    </location>
</feature>
<dbReference type="GO" id="GO:0039502">
    <property type="term" value="P:symbiont-mediated suppression of host type I interferon-mediated signaling pathway"/>
    <property type="evidence" value="ECO:0007669"/>
    <property type="project" value="UniProtKB-KW"/>
</dbReference>
<dbReference type="Gene3D" id="3.30.40.20">
    <property type="entry name" value="Chymotrypsin-like serine protease, domain 3"/>
    <property type="match status" value="1"/>
</dbReference>
<keyword evidence="17" id="KW-0863">Zinc-finger</keyword>
<evidence type="ECO:0000256" key="22">
    <source>
        <dbReference type="ARBA" id="ARBA00022833"/>
    </source>
</evidence>
<organismHost>
    <name type="scientific">Sus scrofa</name>
    <name type="common">Pig</name>
    <dbReference type="NCBI Taxonomy" id="9823"/>
</organismHost>
<dbReference type="GO" id="GO:0004519">
    <property type="term" value="F:endonuclease activity"/>
    <property type="evidence" value="ECO:0007669"/>
    <property type="project" value="UniProtKB-KW"/>
</dbReference>
<dbReference type="GO" id="GO:0075523">
    <property type="term" value="P:viral translational frameshifting"/>
    <property type="evidence" value="ECO:0007669"/>
    <property type="project" value="UniProtKB-KW"/>
</dbReference>
<feature type="domain" description="Peptidase S32" evidence="35">
    <location>
        <begin position="1775"/>
        <end position="1978"/>
    </location>
</feature>
<feature type="compositionally biased region" description="Polar residues" evidence="33">
    <location>
        <begin position="1096"/>
        <end position="1107"/>
    </location>
</feature>
<evidence type="ECO:0000256" key="1">
    <source>
        <dbReference type="ARBA" id="ARBA00000707"/>
    </source>
</evidence>
<dbReference type="InterPro" id="IPR038155">
    <property type="entry name" value="AV_PCPalpha_sf"/>
</dbReference>
<evidence type="ECO:0000256" key="9">
    <source>
        <dbReference type="ARBA" id="ARBA00022662"/>
    </source>
</evidence>
<evidence type="ECO:0000256" key="17">
    <source>
        <dbReference type="ARBA" id="ARBA00022771"/>
    </source>
</evidence>
<dbReference type="EMBL" id="KP998416">
    <property type="protein sequence ID" value="AKS03810.1"/>
    <property type="molecule type" value="Genomic_RNA"/>
</dbReference>
<feature type="transmembrane region" description="Helical" evidence="34">
    <location>
        <begin position="1986"/>
        <end position="2012"/>
    </location>
</feature>
<proteinExistence type="predicted"/>
<keyword evidence="9" id="KW-1130">Modulation of host ubiquitin pathway by virus</keyword>
<evidence type="ECO:0000256" key="18">
    <source>
        <dbReference type="ARBA" id="ARBA00022801"/>
    </source>
</evidence>
<evidence type="ECO:0000256" key="23">
    <source>
        <dbReference type="ARBA" id="ARBA00022840"/>
    </source>
</evidence>
<dbReference type="InterPro" id="IPR043504">
    <property type="entry name" value="Peptidase_S1_PA_chymotrypsin"/>
</dbReference>
<keyword evidence="28 34" id="KW-0472">Membrane</keyword>
<dbReference type="GO" id="GO:0019082">
    <property type="term" value="P:viral protein processing"/>
    <property type="evidence" value="ECO:0007669"/>
    <property type="project" value="InterPro"/>
</dbReference>
<dbReference type="InterPro" id="IPR038451">
    <property type="entry name" value="Arteri_nsp7a_sf"/>
</dbReference>
<evidence type="ECO:0000256" key="21">
    <source>
        <dbReference type="ARBA" id="ARBA00022830"/>
    </source>
</evidence>
<dbReference type="PROSITE" id="PS51538">
    <property type="entry name" value="AV_CP"/>
    <property type="match status" value="1"/>
</dbReference>
<evidence type="ECO:0000256" key="33">
    <source>
        <dbReference type="SAM" id="MobiDB-lite"/>
    </source>
</evidence>
<evidence type="ECO:0000313" key="39">
    <source>
        <dbReference type="EMBL" id="AKS03810.1"/>
    </source>
</evidence>
<dbReference type="Gene3D" id="3.90.70.160">
    <property type="match status" value="1"/>
</dbReference>
<evidence type="ECO:0000256" key="10">
    <source>
        <dbReference type="ARBA" id="ARBA00022670"/>
    </source>
</evidence>
<feature type="compositionally biased region" description="Low complexity" evidence="33">
    <location>
        <begin position="1109"/>
        <end position="1123"/>
    </location>
</feature>
<keyword evidence="31" id="KW-0922">Interferon antiviral system evasion</keyword>
<evidence type="ECO:0000256" key="16">
    <source>
        <dbReference type="ARBA" id="ARBA00022759"/>
    </source>
</evidence>
<evidence type="ECO:0000256" key="27">
    <source>
        <dbReference type="ARBA" id="ARBA00022989"/>
    </source>
</evidence>
<accession>A0A0K0VJU5</accession>
<dbReference type="GO" id="GO:0004386">
    <property type="term" value="F:helicase activity"/>
    <property type="evidence" value="ECO:0007669"/>
    <property type="project" value="UniProtKB-KW"/>
</dbReference>
<dbReference type="Pfam" id="PF05410">
    <property type="entry name" value="Peptidase_C31"/>
    <property type="match status" value="1"/>
</dbReference>
<evidence type="ECO:0000256" key="29">
    <source>
        <dbReference type="ARBA" id="ARBA00023184"/>
    </source>
</evidence>
<dbReference type="GO" id="GO:0052170">
    <property type="term" value="P:symbiont-mediated suppression of host innate immune response"/>
    <property type="evidence" value="ECO:0007669"/>
    <property type="project" value="UniProtKB-KW"/>
</dbReference>
<dbReference type="GO" id="GO:0008270">
    <property type="term" value="F:zinc ion binding"/>
    <property type="evidence" value="ECO:0007669"/>
    <property type="project" value="UniProtKB-KW"/>
</dbReference>
<feature type="transmembrane region" description="Helical" evidence="34">
    <location>
        <begin position="1684"/>
        <end position="1712"/>
    </location>
</feature>
<keyword evidence="29" id="KW-1038">Host endoplasmic reticulum</keyword>
<feature type="domain" description="Peptidase C31" evidence="37">
    <location>
        <begin position="69"/>
        <end position="180"/>
    </location>
</feature>
<dbReference type="InterPro" id="IPR023183">
    <property type="entry name" value="Chymotrypsin-like_C"/>
</dbReference>
<keyword evidence="30" id="KW-1035">Host cytoplasm</keyword>
<dbReference type="GO" id="GO:0039648">
    <property type="term" value="P:symbiont-mediated perturbation of host ubiquitin-like protein modification"/>
    <property type="evidence" value="ECO:0007669"/>
    <property type="project" value="UniProtKB-KW"/>
</dbReference>
<evidence type="ECO:0000256" key="4">
    <source>
        <dbReference type="ARBA" id="ARBA00004301"/>
    </source>
</evidence>
<evidence type="ECO:0000256" key="11">
    <source>
        <dbReference type="ARBA" id="ARBA00022692"/>
    </source>
</evidence>
<keyword evidence="11 34" id="KW-0812">Transmembrane</keyword>
<evidence type="ECO:0000256" key="14">
    <source>
        <dbReference type="ARBA" id="ARBA00022741"/>
    </source>
</evidence>
<keyword evidence="27 34" id="KW-1133">Transmembrane helix</keyword>
<feature type="domain" description="Peptidase C32" evidence="38">
    <location>
        <begin position="263"/>
        <end position="383"/>
    </location>
</feature>
<keyword evidence="19" id="KW-0347">Helicase</keyword>
<evidence type="ECO:0000256" key="3">
    <source>
        <dbReference type="ARBA" id="ARBA00004192"/>
    </source>
</evidence>
<evidence type="ECO:0000256" key="6">
    <source>
        <dbReference type="ARBA" id="ARBA00022562"/>
    </source>
</evidence>
<evidence type="ECO:0000259" key="37">
    <source>
        <dbReference type="PROSITE" id="PS51539"/>
    </source>
</evidence>
<dbReference type="Gene3D" id="3.90.70.70">
    <property type="entry name" value="Arterivirus papain-like cysteine protease beta domain"/>
    <property type="match status" value="1"/>
</dbReference>
<evidence type="ECO:0000256" key="15">
    <source>
        <dbReference type="ARBA" id="ARBA00022758"/>
    </source>
</evidence>
<dbReference type="InterPro" id="IPR009003">
    <property type="entry name" value="Peptidase_S1_PA"/>
</dbReference>
<dbReference type="GO" id="GO:0085034">
    <property type="term" value="P:symbiont-mediated suppression of host NF-kappaB cascade"/>
    <property type="evidence" value="ECO:0007669"/>
    <property type="project" value="UniProtKB-KW"/>
</dbReference>
<gene>
    <name evidence="39" type="primary">ORF1a</name>
</gene>
<evidence type="ECO:0000256" key="7">
    <source>
        <dbReference type="ARBA" id="ARBA00022581"/>
    </source>
</evidence>
<dbReference type="Gene3D" id="3.30.1330.220">
    <property type="entry name" value="Arterivirus nonstructural protein 7 alpha"/>
    <property type="match status" value="1"/>
</dbReference>
<dbReference type="GO" id="GO:0004197">
    <property type="term" value="F:cysteine-type endopeptidase activity"/>
    <property type="evidence" value="ECO:0007669"/>
    <property type="project" value="InterPro"/>
</dbReference>
<dbReference type="Pfam" id="PF16749">
    <property type="entry name" value="Arteri_nsp7a"/>
    <property type="match status" value="1"/>
</dbReference>
<dbReference type="PROSITE" id="PS51539">
    <property type="entry name" value="AV_PCP_ALPHA"/>
    <property type="match status" value="1"/>
</dbReference>
<dbReference type="GO" id="GO:0004843">
    <property type="term" value="F:cysteine-type deubiquitinase activity"/>
    <property type="evidence" value="ECO:0007669"/>
    <property type="project" value="UniProtKB-EC"/>
</dbReference>
<evidence type="ECO:0000256" key="28">
    <source>
        <dbReference type="ARBA" id="ARBA00023136"/>
    </source>
</evidence>
<evidence type="ECO:0000256" key="32">
    <source>
        <dbReference type="ARBA" id="ARBA00023280"/>
    </source>
</evidence>
<dbReference type="Gene3D" id="4.10.80.390">
    <property type="match status" value="1"/>
</dbReference>
<evidence type="ECO:0000256" key="26">
    <source>
        <dbReference type="ARBA" id="ARBA00022876"/>
    </source>
</evidence>
<dbReference type="Pfam" id="PF05579">
    <property type="entry name" value="Peptidase_S32"/>
    <property type="match status" value="1"/>
</dbReference>
<dbReference type="InterPro" id="IPR023338">
    <property type="entry name" value="Arterivirus_NSP4_peptidase"/>
</dbReference>
<keyword evidence="26" id="KW-1127">Modulation of host ubiquitin pathway by viral deubiquitinase</keyword>
<dbReference type="SUPFAM" id="SSF50494">
    <property type="entry name" value="Trypsin-like serine proteases"/>
    <property type="match status" value="1"/>
</dbReference>
<evidence type="ECO:0000256" key="19">
    <source>
        <dbReference type="ARBA" id="ARBA00022806"/>
    </source>
</evidence>
<dbReference type="Gene3D" id="2.30.31.30">
    <property type="entry name" value="Arterivirus nps1beta, nuclease domain"/>
    <property type="match status" value="1"/>
</dbReference>
<evidence type="ECO:0000313" key="40">
    <source>
        <dbReference type="Proteomes" id="UP000122535"/>
    </source>
</evidence>
<dbReference type="Gene3D" id="3.90.70.60">
    <property type="entry name" value="Porcine arterivirus-type cysteine proteinase alpha domain"/>
    <property type="match status" value="1"/>
</dbReference>
<comment type="subcellular location">
    <subcellularLocation>
        <location evidence="3">Host cytoplasm</location>
    </subcellularLocation>
    <subcellularLocation>
        <location evidence="5">Host endoplasmic reticulum</location>
    </subcellularLocation>
    <subcellularLocation>
        <location evidence="4">Host membrane</location>
        <topology evidence="4">Multi-pass membrane protein</topology>
    </subcellularLocation>
    <subcellularLocation>
        <location evidence="2">Host nucleus</location>
    </subcellularLocation>
</comment>
<feature type="transmembrane region" description="Helical" evidence="34">
    <location>
        <begin position="2129"/>
        <end position="2147"/>
    </location>
</feature>
<dbReference type="InterPro" id="IPR008741">
    <property type="entry name" value="AV_PCPalpha"/>
</dbReference>
<organism evidence="39 40">
    <name type="scientific">Porcine reproductive and respiratory syndrome virus</name>
    <name type="common">PRRSV</name>
    <dbReference type="NCBI Taxonomy" id="28344"/>
    <lineage>
        <taxon>Viruses</taxon>
        <taxon>Riboviria</taxon>
        <taxon>Orthornavirae</taxon>
        <taxon>Pisuviricota</taxon>
        <taxon>Pisoniviricetes</taxon>
        <taxon>Nidovirales</taxon>
        <taxon>Arnidovirineae</taxon>
        <taxon>Arteriviridae</taxon>
        <taxon>Variarterivirinae</taxon>
        <taxon>Betaarterivirus</taxon>
        <taxon>Ampobartevirus</taxon>
        <taxon>Betaarterivirus americense</taxon>
    </lineage>
</organism>
<dbReference type="Pfam" id="PF14757">
    <property type="entry name" value="NSP2-B_epitope"/>
    <property type="match status" value="1"/>
</dbReference>
<keyword evidence="18" id="KW-0378">Hydrolase</keyword>
<dbReference type="GO" id="GO:0033644">
    <property type="term" value="C:host cell membrane"/>
    <property type="evidence" value="ECO:0007669"/>
    <property type="project" value="UniProtKB-SubCell"/>
</dbReference>
<feature type="transmembrane region" description="Helical" evidence="34">
    <location>
        <begin position="2097"/>
        <end position="2122"/>
    </location>
</feature>
<evidence type="ECO:0000259" key="36">
    <source>
        <dbReference type="PROSITE" id="PS51538"/>
    </source>
</evidence>
<keyword evidence="10" id="KW-0645">Protease</keyword>
<dbReference type="GO" id="GO:0042025">
    <property type="term" value="C:host cell nucleus"/>
    <property type="evidence" value="ECO:0007669"/>
    <property type="project" value="UniProtKB-SubCell"/>
</dbReference>
<evidence type="ECO:0000256" key="8">
    <source>
        <dbReference type="ARBA" id="ARBA00022632"/>
    </source>
</evidence>
<dbReference type="Pfam" id="PF05411">
    <property type="entry name" value="Peptidase_C32"/>
    <property type="match status" value="1"/>
</dbReference>
<dbReference type="InterPro" id="IPR038154">
    <property type="entry name" value="AV_PCPbeta_sf"/>
</dbReference>
<keyword evidence="22" id="KW-0862">Zinc</keyword>
<evidence type="ECO:0000256" key="25">
    <source>
        <dbReference type="ARBA" id="ARBA00022870"/>
    </source>
</evidence>
<dbReference type="Pfam" id="PF05412">
    <property type="entry name" value="Peptidase_C33"/>
    <property type="match status" value="1"/>
</dbReference>
<keyword evidence="32" id="KW-0899">Viral immunoevasion</keyword>
<evidence type="ECO:0000256" key="13">
    <source>
        <dbReference type="ARBA" id="ARBA00022723"/>
    </source>
</evidence>
<evidence type="ECO:0000256" key="24">
    <source>
        <dbReference type="ARBA" id="ARBA00022863"/>
    </source>
</evidence>
<keyword evidence="20" id="KW-0788">Thiol protease</keyword>
<evidence type="ECO:0000256" key="30">
    <source>
        <dbReference type="ARBA" id="ARBA00023200"/>
    </source>
</evidence>
<keyword evidence="7" id="KW-0945">Host-virus interaction</keyword>
<evidence type="ECO:0000256" key="2">
    <source>
        <dbReference type="ARBA" id="ARBA00004147"/>
    </source>
</evidence>
<keyword evidence="21" id="KW-1114">Inhibition of host interferon signaling pathway by virus</keyword>
<keyword evidence="24" id="KW-1100">Inhibition of host NF-kappa-B by virus</keyword>
<protein>
    <submittedName>
        <fullName evidence="39">Polyprotein</fullName>
    </submittedName>
</protein>
<feature type="transmembrane region" description="Helical" evidence="34">
    <location>
        <begin position="1616"/>
        <end position="1639"/>
    </location>
</feature>
<dbReference type="InterPro" id="IPR025773">
    <property type="entry name" value="AV_PCPbeta"/>
</dbReference>
<dbReference type="Proteomes" id="UP000122535">
    <property type="component" value="Genome"/>
</dbReference>
<feature type="region of interest" description="Disordered" evidence="33">
    <location>
        <begin position="812"/>
        <end position="856"/>
    </location>
</feature>
<keyword evidence="15" id="KW-0688">Ribosomal frameshifting</keyword>
<evidence type="ECO:0000256" key="20">
    <source>
        <dbReference type="ARBA" id="ARBA00022807"/>
    </source>
</evidence>
<evidence type="ECO:0000256" key="31">
    <source>
        <dbReference type="ARBA" id="ARBA00023258"/>
    </source>
</evidence>
<evidence type="ECO:0000259" key="35">
    <source>
        <dbReference type="PROSITE" id="PS51493"/>
    </source>
</evidence>
<dbReference type="Pfam" id="PF21905">
    <property type="entry name" value="Zf-Nsp1alpha"/>
    <property type="match status" value="1"/>
</dbReference>
<dbReference type="GO" id="GO:0005524">
    <property type="term" value="F:ATP binding"/>
    <property type="evidence" value="ECO:0007669"/>
    <property type="project" value="UniProtKB-KW"/>
</dbReference>
<evidence type="ECO:0000256" key="34">
    <source>
        <dbReference type="SAM" id="Phobius"/>
    </source>
</evidence>
<feature type="transmembrane region" description="Helical" evidence="34">
    <location>
        <begin position="2059"/>
        <end position="2077"/>
    </location>
</feature>
<keyword evidence="8" id="KW-1090">Inhibition of host innate immune response by virus</keyword>
<dbReference type="InterPro" id="IPR032855">
    <property type="entry name" value="NSP2-B_epitope"/>
</dbReference>
<dbReference type="InterPro" id="IPR008743">
    <property type="entry name" value="Arterivirus_Nsp2_C33"/>
</dbReference>
<keyword evidence="23" id="KW-0067">ATP-binding</keyword>
<evidence type="ECO:0000256" key="5">
    <source>
        <dbReference type="ARBA" id="ARBA00004354"/>
    </source>
</evidence>
<dbReference type="GO" id="GO:0004252">
    <property type="term" value="F:serine-type endopeptidase activity"/>
    <property type="evidence" value="ECO:0007669"/>
    <property type="project" value="InterPro"/>
</dbReference>
<keyword evidence="25" id="KW-1043">Host membrane</keyword>
<sequence>MSGMLDRCTCTPNARVFVAEGQVYCTRCLSARSLLPLNLQVTELGVLGLFYRPEEPLRWTLPRAFPTVECSPAGACWLSAIFPIARMTSGNLNFQQRLVRVAAELYKAGQLTPASLKALQVYERGCRWYPIVGPVPGVAVYANSLHVSDRPFPGATHVLTNLPLPQRPKPEDFCPFECAMATVYDIGHYAVMYVAGGKVSWAPRGGDGARFEIVPDELKLIAYQLYTSIPPHHVVDMSRFAFTAPGCGASMRVERQHGCLPADTVPEGNCWLSLFYLLPPEIQDKEARYAAQFGYQTKHGVHGKYLQRRLQINGIRAVVDSDGPIVIQYFSVKESWIRHLKFAEEPTYPGFEDLLRIRVEPNTSPLANKDEKIFRFGSHKWYGAGKRARKARRSAVTNAVDGALSARKTQQAKKSEAAGIDRVVHLERYSPPAEGNCGWHCISAIANRMLNSRFETTLPERVRPPDDWATDEDLVNAIRILRLPAALDRNGACVSAKYVLKLEGEHWTVSAIPGMSPSLLPFECVQGCCEHKSGLGSPDAVEVSGFDPACLDRLAEVMHLPSSVAPAALAEMSDDTGRSALPVDTVWTVSQFFARHTGGEHPDQLCLGKIINLCQIIESCCCSQNKTNQATPEEVAAKIDLYLHGAVSLNECLSRLEKARPPSMMDTSFDWNVVLPGVEAATQTIKPPQVNHCCALVPAAAQTPSDNNSVSLTAFSLANRYYKAQGDEVGHRERLDAVLSKLEGVVREEYGLASTGPGPQPALPHGLDELKDQMEEDLLKLVNAQTTSEMIARAAEQVDLNAWVKKYPRWIPPPAPPRAQPRKARSAKSLPVSKPVPAPRRTVSRPVTPLSEPIPVPAPRHKFQQVEKVNLAAATLVCQDGPLDLSASSQTEYEAFPLAQLQNKGVFEMEEREAEEVLSGISDILDDIKPVPMSTSSSLSSVRITRPKCSAQAIIDSGGPCSGHLQEIKEVYINIMREACDTNKLDDPATQEWLSRMWDRVDMLTWRNTSVYQAPNTLTDRLEFLPKMILETPPPYPCGFVMTPHTPAPSIGAESDLTVGSVATEDVPRILGKTKNVGKTTDHGCSALFKKGLANDQLTKDPQTSPQRPGEGTPTPSTGTGSTDLVPGLDVGEANLCEASSVKEDEQPFVLNDGDGTRAPTLADLPLSDNADADEGGLLQTARRKAERFFDQLSRQVFGLVSHLPVFFARLFKSDGGYSPGDWGFAAFTLLCLFLCYSCPPFGLAPLVGVFSGSSRRVRMGVFGCWLAFAIGLFKPVPDPVGAACEFDSPECRNVLHSFELLKPWDPVRSLVVGPFGFGLAILGRLLGGARYVWQFLLRLGIAADCVLAGAYVLSQGRCKKCWGSCIRTAPSEVAFNVFPFTRATRASLLDLCNRFCAPKGMDPIFLATGWRGCWTGQSPIEQPSEKPIAFAQLDEKKITARTVVAQPYDPNQAVKCLRVLQAGGVMVAEAVPKVIKVSAVPFRAPFFPSGAKVDPECRIVVDSDTFTTALRSGYSTTNLILGVGDFAQLNGLKIRQISKPSGGGPHLMAALQVACSMALHMLAGIYVTAVSTCGTGTSDPWCADPFAVPGYGPGSLCTSRLCISQRGLTLPLTSLVAGFGVQEIALIVLIFVSIGGIAHRLSCKADMLCVLLAIVSYVWTPLTWLLCAFPCFLRYFSLHPLTVLWLVFFLISINMPSGILALVLLVSLWLLGRYTNVAGLVTPYDIHHYTNGPRGVAALATAPDGTYLAAVRRAALTGRTMLFTPSQLGSLLEGAFRTQKPSLNTVNVVGSSMGSGGVFTIDGKVKCVTAAHVLTGNSARVSGIGFNQMLDFDVKGDFAVADCPNWQGVAPKTQFCEDGWTGRAYWLTSSGVEPGVIGKGFAFCFTACGDSGSPVITEAGELVGVHTGSNKQGGGIVTRPSGQFCNVTPTKLSELSEFFAGPKVPLGDVKVGNHIIKDTDEVPSDLCALLAAKPGLEGGLSTVQLLCVFFLLWRMMGHAWTPLVAVGFFILNEVLPAVLVRSVFSFGMFALSWFTPWSAQVLMIRLLTAALNRNRCSLVFYSLGAVAGFVADLATTRGHLIQAVMNLSTYAFLPRMMVVTSPVPVIACGVVHLLAIILYLFKYRSLHIILVGDGVFSSAFFLRYFAEGKLREGVSQSCGMNHESLTGALAMGLNDEDLDFLTKWTDFKCFVSASNMRNAAGQFIEAAYAKALRMELAQLVQVEKVRGVLAKLEAFADTVAPQLLPGDIVVALGHTPVGSIFDLRVGNTKHTLQAIETRVLAGSKMTVARVVDPTPTPPPVPVPLPLPPKILENGPSGRRSFHLLNKKKRRKMEAVGVYVMGGKKYQKFWDKSSGDVFYEEVHDNTDEWECLRACDPIDFDPEKGTLCGHITIDDVSYHVYASPTGKKYLVPINPESGRVQQEAARLSVEQALGMMNVDGELTANDLEKLKRIINKLQGLTKEQCLNC</sequence>